<keyword evidence="13" id="KW-1185">Reference proteome</keyword>
<dbReference type="InterPro" id="IPR009056">
    <property type="entry name" value="Cyt_c-like_dom"/>
</dbReference>
<dbReference type="InterPro" id="IPR036909">
    <property type="entry name" value="Cyt_c-like_dom_sf"/>
</dbReference>
<feature type="transmembrane region" description="Helical" evidence="4">
    <location>
        <begin position="12"/>
        <end position="34"/>
    </location>
</feature>
<dbReference type="HOGENOM" id="CLU_007458_0_0_10"/>
<name>L0FZI0_ECHVK</name>
<dbReference type="Proteomes" id="UP000010796">
    <property type="component" value="Chromosome"/>
</dbReference>
<dbReference type="AlphaFoldDB" id="L0FZI0"/>
<dbReference type="InterPro" id="IPR013036">
    <property type="entry name" value="DUF1587"/>
</dbReference>
<feature type="domain" description="DUF1588" evidence="7">
    <location>
        <begin position="1012"/>
        <end position="1109"/>
    </location>
</feature>
<evidence type="ECO:0000256" key="1">
    <source>
        <dbReference type="ARBA" id="ARBA00022617"/>
    </source>
</evidence>
<evidence type="ECO:0000256" key="2">
    <source>
        <dbReference type="ARBA" id="ARBA00022723"/>
    </source>
</evidence>
<dbReference type="GO" id="GO:0009055">
    <property type="term" value="F:electron transfer activity"/>
    <property type="evidence" value="ECO:0007669"/>
    <property type="project" value="InterPro"/>
</dbReference>
<evidence type="ECO:0000259" key="10">
    <source>
        <dbReference type="Pfam" id="PF09990"/>
    </source>
</evidence>
<feature type="domain" description="DUF1595" evidence="9">
    <location>
        <begin position="797"/>
        <end position="857"/>
    </location>
</feature>
<dbReference type="InterPro" id="IPR011478">
    <property type="entry name" value="DUF1585"/>
</dbReference>
<feature type="transmembrane region" description="Helical" evidence="4">
    <location>
        <begin position="76"/>
        <end position="102"/>
    </location>
</feature>
<proteinExistence type="predicted"/>
<dbReference type="InterPro" id="IPR019251">
    <property type="entry name" value="DUF2231_TM"/>
</dbReference>
<dbReference type="Pfam" id="PF07627">
    <property type="entry name" value="PSCyt3"/>
    <property type="match status" value="1"/>
</dbReference>
<feature type="domain" description="DUF1587" evidence="6">
    <location>
        <begin position="308"/>
        <end position="373"/>
    </location>
</feature>
<feature type="domain" description="Cytochrome c" evidence="11">
    <location>
        <begin position="220"/>
        <end position="288"/>
    </location>
</feature>
<feature type="domain" description="DUF1585" evidence="5">
    <location>
        <begin position="1125"/>
        <end position="1199"/>
    </location>
</feature>
<accession>L0FZI0</accession>
<keyword evidence="4" id="KW-0472">Membrane</keyword>
<dbReference type="Pfam" id="PF07631">
    <property type="entry name" value="PSD4"/>
    <property type="match status" value="1"/>
</dbReference>
<feature type="transmembrane region" description="Helical" evidence="4">
    <location>
        <begin position="46"/>
        <end position="64"/>
    </location>
</feature>
<keyword evidence="2" id="KW-0479">Metal-binding</keyword>
<dbReference type="STRING" id="926556.Echvi_1906"/>
<evidence type="ECO:0000313" key="13">
    <source>
        <dbReference type="Proteomes" id="UP000010796"/>
    </source>
</evidence>
<evidence type="ECO:0000259" key="8">
    <source>
        <dbReference type="Pfam" id="PF07631"/>
    </source>
</evidence>
<dbReference type="GO" id="GO:0046872">
    <property type="term" value="F:metal ion binding"/>
    <property type="evidence" value="ECO:0007669"/>
    <property type="project" value="UniProtKB-KW"/>
</dbReference>
<feature type="domain" description="DUF2231" evidence="10">
    <location>
        <begin position="46"/>
        <end position="171"/>
    </location>
</feature>
<keyword evidence="4" id="KW-0812">Transmembrane</keyword>
<dbReference type="InterPro" id="IPR013039">
    <property type="entry name" value="DUF1588"/>
</dbReference>
<keyword evidence="4" id="KW-1133">Transmembrane helix</keyword>
<dbReference type="InterPro" id="IPR013042">
    <property type="entry name" value="DUF1592"/>
</dbReference>
<dbReference type="Pfam" id="PF07626">
    <property type="entry name" value="PSD3"/>
    <property type="match status" value="1"/>
</dbReference>
<evidence type="ECO:0000259" key="5">
    <source>
        <dbReference type="Pfam" id="PF07624"/>
    </source>
</evidence>
<feature type="transmembrane region" description="Helical" evidence="4">
    <location>
        <begin position="114"/>
        <end position="132"/>
    </location>
</feature>
<dbReference type="Gene3D" id="1.10.760.10">
    <property type="entry name" value="Cytochrome c-like domain"/>
    <property type="match status" value="1"/>
</dbReference>
<feature type="domain" description="DUF1592" evidence="8">
    <location>
        <begin position="870"/>
        <end position="993"/>
    </location>
</feature>
<dbReference type="Pfam" id="PF07624">
    <property type="entry name" value="PSD2"/>
    <property type="match status" value="1"/>
</dbReference>
<evidence type="ECO:0000259" key="11">
    <source>
        <dbReference type="Pfam" id="PF13442"/>
    </source>
</evidence>
<dbReference type="eggNOG" id="COG2010">
    <property type="taxonomic scope" value="Bacteria"/>
</dbReference>
<sequence>MKRIIHKAISGGLPVVGGLILSLIMVAIAVIPIPAAHWSLAFLGKLHPLLVHLPIGVFLALVFLEFANQFVPGKPLAPACIVLLWLTVVTAIPTVVVGALLAGTGGYGSDTLVLHKWLGVATALASIWLLVYRGRQSSAANGHISYFSALAVTTILLGATGHYGGTLTHGTGFLTEDLPDDIKAFLGDDPYALDGLAMMERGEIDETLSQLEYARDIDPITASYCESCHGEKEQKGGLRLDNIDPDMVKGHDAETWRAMLNMVNSGEMPPKEEKQLSDEERRKLVDWITASIQRAVALRKADQEPVIRRLTKDQYTNTLADLLKVDVNFGEVLPDDAKSEMGFSNNGQVLGVSPLQVDYYKKIAREALDKAIAPAKKPATTRYRITFGKGIGKGKTAAMIGGYQSAPINSADFVVEVLDDQGNPKRPKDSAAMAQLEEVKRNIGVGMRGSHADRYQVVDEGIMLYSAVPHKEVTPKSWQGPSPNLKLLFRRHFPEEGDFVFRVKASRGYQWEAQKEGLIGLRNDQPAEKLETTILLLPKAGKDLQNMSMQGPWMKPKELTEHASVTFYFTAPRDGYYQVDFEHPYVGAEGMPSAELQIDEHKLQERFHFDEKMKDDASMMTPLTLAYLKAGEHKLMIGGKFFTGFSKVIVTPFPEDHPVAMQLQNEAEKSRAKYDQDVPVIRTFAGERTDDGMDYQTFDTFQNVSNETGKWKHYTFKGRLENLPIPVIDTVETEILANIMILGLWNDYLVKDNEDSGPPLLINQLEFEAPYYPQWPPASHEAIFFDSPAKNDQKAYTKEVLSSFLTRAYRRPVEQEEVATYMEFWESIRPDYARYEDGIKEVLIAALCSPNFLYLAEPKKETSEEEKEFFLASRLSYFLWNEAPDEELLELAKEEDLHKDRYLKRQVDRMIEDERIWHMVRRFSNEWLRIDRHEAMSTNVNAYPDFTRFVKKDMTEETYHFMHYILQQDLSIMNMIESDFAMLNQNLAEFYGITGVKGNHFRPVAVTPDMHRGGLLSQGAFLNGHSDGNQAHAIKRAVWVRGKILGDEPPPPPPNVPQLDPETPGFEKLTLKEQLFVHRDKPACMDCHKKIDPYGIAFENYNAVGRFETVASTGSKIDAKSELPNGEVVNGIDEIKSYILNMKQDTFTRSLVKHLFSYAMGRDVTFVDEREIEKIVSEVREANYSFRSVVENIVLSDSFKGQF</sequence>
<evidence type="ECO:0000259" key="9">
    <source>
        <dbReference type="Pfam" id="PF07637"/>
    </source>
</evidence>
<dbReference type="EMBL" id="CP003346">
    <property type="protein sequence ID" value="AGA78161.1"/>
    <property type="molecule type" value="Genomic_DNA"/>
</dbReference>
<dbReference type="OrthoDB" id="1524066at2"/>
<evidence type="ECO:0000256" key="3">
    <source>
        <dbReference type="ARBA" id="ARBA00023004"/>
    </source>
</evidence>
<dbReference type="eggNOG" id="COG4244">
    <property type="taxonomic scope" value="Bacteria"/>
</dbReference>
<keyword evidence="1" id="KW-0349">Heme</keyword>
<dbReference type="Pfam" id="PF09990">
    <property type="entry name" value="DUF2231"/>
    <property type="match status" value="1"/>
</dbReference>
<dbReference type="KEGG" id="evi:Echvi_1906"/>
<evidence type="ECO:0000259" key="7">
    <source>
        <dbReference type="Pfam" id="PF07627"/>
    </source>
</evidence>
<dbReference type="InterPro" id="IPR013043">
    <property type="entry name" value="DUF1595"/>
</dbReference>
<dbReference type="Pfam" id="PF13442">
    <property type="entry name" value="Cytochrome_CBB3"/>
    <property type="match status" value="1"/>
</dbReference>
<evidence type="ECO:0000256" key="4">
    <source>
        <dbReference type="SAM" id="Phobius"/>
    </source>
</evidence>
<gene>
    <name evidence="12" type="ordered locus">Echvi_1906</name>
</gene>
<evidence type="ECO:0000313" key="12">
    <source>
        <dbReference type="EMBL" id="AGA78161.1"/>
    </source>
</evidence>
<evidence type="ECO:0000259" key="6">
    <source>
        <dbReference type="Pfam" id="PF07626"/>
    </source>
</evidence>
<dbReference type="Pfam" id="PF07637">
    <property type="entry name" value="PSD5"/>
    <property type="match status" value="1"/>
</dbReference>
<organism evidence="12 13">
    <name type="scientific">Echinicola vietnamensis (strain DSM 17526 / LMG 23754 / KMM 6221)</name>
    <dbReference type="NCBI Taxonomy" id="926556"/>
    <lineage>
        <taxon>Bacteria</taxon>
        <taxon>Pseudomonadati</taxon>
        <taxon>Bacteroidota</taxon>
        <taxon>Cytophagia</taxon>
        <taxon>Cytophagales</taxon>
        <taxon>Cyclobacteriaceae</taxon>
        <taxon>Echinicola</taxon>
    </lineage>
</organism>
<dbReference type="SUPFAM" id="SSF46626">
    <property type="entry name" value="Cytochrome c"/>
    <property type="match status" value="1"/>
</dbReference>
<protein>
    <submittedName>
        <fullName evidence="12">Putative membrane protein</fullName>
    </submittedName>
</protein>
<keyword evidence="3" id="KW-0408">Iron</keyword>
<feature type="transmembrane region" description="Helical" evidence="4">
    <location>
        <begin position="144"/>
        <end position="164"/>
    </location>
</feature>
<reference evidence="13" key="1">
    <citation type="submission" date="2012-02" db="EMBL/GenBank/DDBJ databases">
        <title>The complete genome of Echinicola vietnamensis DSM 17526.</title>
        <authorList>
            <person name="Lucas S."/>
            <person name="Copeland A."/>
            <person name="Lapidus A."/>
            <person name="Glavina del Rio T."/>
            <person name="Dalin E."/>
            <person name="Tice H."/>
            <person name="Bruce D."/>
            <person name="Goodwin L."/>
            <person name="Pitluck S."/>
            <person name="Peters L."/>
            <person name="Ovchinnikova G."/>
            <person name="Teshima H."/>
            <person name="Kyrpides N."/>
            <person name="Mavromatis K."/>
            <person name="Ivanova N."/>
            <person name="Brettin T."/>
            <person name="Detter J.C."/>
            <person name="Han C."/>
            <person name="Larimer F."/>
            <person name="Land M."/>
            <person name="Hauser L."/>
            <person name="Markowitz V."/>
            <person name="Cheng J.-F."/>
            <person name="Hugenholtz P."/>
            <person name="Woyke T."/>
            <person name="Wu D."/>
            <person name="Brambilla E."/>
            <person name="Klenk H.-P."/>
            <person name="Eisen J.A."/>
        </authorList>
    </citation>
    <scope>NUCLEOTIDE SEQUENCE [LARGE SCALE GENOMIC DNA]</scope>
    <source>
        <strain evidence="13">DSM 17526 / LMG 23754 / KMM 6221</strain>
    </source>
</reference>
<dbReference type="GO" id="GO:0020037">
    <property type="term" value="F:heme binding"/>
    <property type="evidence" value="ECO:0007669"/>
    <property type="project" value="InterPro"/>
</dbReference>
<dbReference type="PATRIC" id="fig|926556.3.peg.2028"/>